<dbReference type="PATRIC" id="fig|718252.3.peg.1410"/>
<sequence>MGYSVAKRLPWMLPATYRPGMPYSTPVWRMVENYESVYAELLAGRGMFLCPMIYPAFPAGWHIPLHLSLPDTRLLTLRDDPRPEICTLRKVFAEVYAEREKLIKAL</sequence>
<protein>
    <submittedName>
        <fullName evidence="1">Uncharacterized protein</fullName>
    </submittedName>
</protein>
<organism evidence="1 2">
    <name type="scientific">Faecalibacterium prausnitzii L2-6</name>
    <dbReference type="NCBI Taxonomy" id="718252"/>
    <lineage>
        <taxon>Bacteria</taxon>
        <taxon>Bacillati</taxon>
        <taxon>Bacillota</taxon>
        <taxon>Clostridia</taxon>
        <taxon>Eubacteriales</taxon>
        <taxon>Oscillospiraceae</taxon>
        <taxon>Faecalibacterium</taxon>
    </lineage>
</organism>
<dbReference type="AlphaFoldDB" id="D4K2D9"/>
<name>D4K2D9_9FIRM</name>
<dbReference type="BioCyc" id="FPRA718252:G1375-2766-MONOMER"/>
<accession>D4K2D9</accession>
<dbReference type="KEGG" id="fpr:FP2_32090"/>
<dbReference type="HOGENOM" id="CLU_2219187_0_0_9"/>
<dbReference type="EMBL" id="FP929045">
    <property type="protein sequence ID" value="CBL00438.1"/>
    <property type="molecule type" value="Genomic_DNA"/>
</dbReference>
<evidence type="ECO:0000313" key="2">
    <source>
        <dbReference type="Proteomes" id="UP000008804"/>
    </source>
</evidence>
<reference evidence="1 2" key="1">
    <citation type="submission" date="2010-03" db="EMBL/GenBank/DDBJ databases">
        <title>The genome sequence of Faecalibacterium prausnitzii L2/6.</title>
        <authorList>
            <consortium name="metaHIT consortium -- http://www.metahit.eu/"/>
            <person name="Pajon A."/>
            <person name="Turner K."/>
            <person name="Parkhill J."/>
            <person name="Duncan S."/>
            <person name="Flint H."/>
        </authorList>
    </citation>
    <scope>NUCLEOTIDE SEQUENCE [LARGE SCALE GENOMIC DNA]</scope>
    <source>
        <strain evidence="2">L2-6</strain>
    </source>
</reference>
<dbReference type="Proteomes" id="UP000008804">
    <property type="component" value="Chromosome"/>
</dbReference>
<proteinExistence type="predicted"/>
<gene>
    <name evidence="1" type="ORF">FP2_32090</name>
</gene>
<dbReference type="STRING" id="718252.FP2_32090"/>
<reference evidence="1 2" key="2">
    <citation type="submission" date="2010-03" db="EMBL/GenBank/DDBJ databases">
        <authorList>
            <person name="Pajon A."/>
        </authorList>
    </citation>
    <scope>NUCLEOTIDE SEQUENCE [LARGE SCALE GENOMIC DNA]</scope>
    <source>
        <strain evidence="2">L2-6</strain>
    </source>
</reference>
<evidence type="ECO:0000313" key="1">
    <source>
        <dbReference type="EMBL" id="CBL00438.1"/>
    </source>
</evidence>
<keyword evidence="2" id="KW-1185">Reference proteome</keyword>